<name>A0A133V3H7_9EURY</name>
<dbReference type="AlphaFoldDB" id="A0A133V3H7"/>
<keyword evidence="2" id="KW-1185">Reference proteome</keyword>
<evidence type="ECO:0000313" key="2">
    <source>
        <dbReference type="Proteomes" id="UP000070035"/>
    </source>
</evidence>
<organism evidence="1 2">
    <name type="scientific">candidate division MSBL1 archaeon SCGC-AAA261F17</name>
    <dbReference type="NCBI Taxonomy" id="1698274"/>
    <lineage>
        <taxon>Archaea</taxon>
        <taxon>Methanobacteriati</taxon>
        <taxon>Methanobacteriota</taxon>
        <taxon>candidate division MSBL1</taxon>
    </lineage>
</organism>
<reference evidence="1 2" key="1">
    <citation type="journal article" date="2016" name="Sci. Rep.">
        <title>Metabolic traits of an uncultured archaeal lineage -MSBL1- from brine pools of the Red Sea.</title>
        <authorList>
            <person name="Mwirichia R."/>
            <person name="Alam I."/>
            <person name="Rashid M."/>
            <person name="Vinu M."/>
            <person name="Ba-Alawi W."/>
            <person name="Anthony Kamau A."/>
            <person name="Kamanda Ngugi D."/>
            <person name="Goker M."/>
            <person name="Klenk H.P."/>
            <person name="Bajic V."/>
            <person name="Stingl U."/>
        </authorList>
    </citation>
    <scope>NUCLEOTIDE SEQUENCE [LARGE SCALE GENOMIC DNA]</scope>
    <source>
        <strain evidence="1">SCGC-AAA261F17</strain>
    </source>
</reference>
<accession>A0A133V3H7</accession>
<gene>
    <name evidence="1" type="ORF">AKJ44_03060</name>
</gene>
<protein>
    <recommendedName>
        <fullName evidence="3">PIN domain-containing protein</fullName>
    </recommendedName>
</protein>
<sequence>MLEETMTDHEKELSVKSKSGLRVSDGRREIVVCDTNILVYKAFDEIGISPSHSSRKIDSAIKKFGQLASKGNRMLMPKSVEKELKPVCERKLEEEDLDEEEKNRVRDGIKKYTKKYSPEDLPVGTPIEGEEDYLKQVRSFYRSYPDKLSEITQKKINNKPEKKHEILLERGEIFPTRGPTPSEGDIRLLAECIRMNRLPIPRIWHISLLSNDSDFLWFTTEIEREFGIKIHNI</sequence>
<dbReference type="Proteomes" id="UP000070035">
    <property type="component" value="Unassembled WGS sequence"/>
</dbReference>
<dbReference type="EMBL" id="LHXY01000059">
    <property type="protein sequence ID" value="KXB00990.1"/>
    <property type="molecule type" value="Genomic_DNA"/>
</dbReference>
<proteinExistence type="predicted"/>
<evidence type="ECO:0000313" key="1">
    <source>
        <dbReference type="EMBL" id="KXB00990.1"/>
    </source>
</evidence>
<comment type="caution">
    <text evidence="1">The sequence shown here is derived from an EMBL/GenBank/DDBJ whole genome shotgun (WGS) entry which is preliminary data.</text>
</comment>
<evidence type="ECO:0008006" key="3">
    <source>
        <dbReference type="Google" id="ProtNLM"/>
    </source>
</evidence>